<evidence type="ECO:0000256" key="1">
    <source>
        <dbReference type="ARBA" id="ARBA00001917"/>
    </source>
</evidence>
<dbReference type="GO" id="GO:0010181">
    <property type="term" value="F:FMN binding"/>
    <property type="evidence" value="ECO:0007669"/>
    <property type="project" value="TreeGrafter"/>
</dbReference>
<keyword evidence="2" id="KW-0285">Flavoprotein</keyword>
<feature type="non-terminal residue" evidence="4">
    <location>
        <position position="1"/>
    </location>
</feature>
<dbReference type="Pfam" id="PF03358">
    <property type="entry name" value="FMN_red"/>
    <property type="match status" value="1"/>
</dbReference>
<accession>A0A0A0M7N7</accession>
<organism evidence="4 5">
    <name type="scientific">Lysobacter defluvii IMMIB APB-9 = DSM 18482</name>
    <dbReference type="NCBI Taxonomy" id="1385515"/>
    <lineage>
        <taxon>Bacteria</taxon>
        <taxon>Pseudomonadati</taxon>
        <taxon>Pseudomonadota</taxon>
        <taxon>Gammaproteobacteria</taxon>
        <taxon>Lysobacterales</taxon>
        <taxon>Lysobacteraceae</taxon>
        <taxon>Novilysobacter</taxon>
    </lineage>
</organism>
<reference evidence="4 5" key="1">
    <citation type="submission" date="2013-08" db="EMBL/GenBank/DDBJ databases">
        <title>Genomic analysis of Lysobacter defluvii.</title>
        <authorList>
            <person name="Wang Q."/>
            <person name="Wang G."/>
        </authorList>
    </citation>
    <scope>NUCLEOTIDE SEQUENCE [LARGE SCALE GENOMIC DNA]</scope>
    <source>
        <strain evidence="4 5">IMMIB APB-9</strain>
    </source>
</reference>
<dbReference type="Gene3D" id="3.40.50.360">
    <property type="match status" value="1"/>
</dbReference>
<dbReference type="Proteomes" id="UP000030003">
    <property type="component" value="Unassembled WGS sequence"/>
</dbReference>
<evidence type="ECO:0000313" key="5">
    <source>
        <dbReference type="Proteomes" id="UP000030003"/>
    </source>
</evidence>
<dbReference type="SUPFAM" id="SSF52218">
    <property type="entry name" value="Flavoproteins"/>
    <property type="match status" value="1"/>
</dbReference>
<dbReference type="EMBL" id="AVBH01000108">
    <property type="protein sequence ID" value="KGO98244.1"/>
    <property type="molecule type" value="Genomic_DNA"/>
</dbReference>
<comment type="cofactor">
    <cofactor evidence="1">
        <name>FMN</name>
        <dbReference type="ChEBI" id="CHEBI:58210"/>
    </cofactor>
</comment>
<dbReference type="OrthoDB" id="9812295at2"/>
<sequence length="167" mass="18434">SFNRKLAEAMIRLAPDGWDFDEVRIGDLPLYDQDDDGNEAEPVRRLKQQVRASDGVLLFTPEYNRSIPGVLKNALDCGSRPYGDSAWQGKPAGIVSVSIGAPGGAMAQQHLRNVLAYLDMPTLNQPEAYIQHKDGLYDADGNIGEASRDFLQGWMDAYVAWVERHAG</sequence>
<proteinExistence type="predicted"/>
<evidence type="ECO:0000313" key="4">
    <source>
        <dbReference type="EMBL" id="KGO98244.1"/>
    </source>
</evidence>
<dbReference type="PANTHER" id="PTHR30543">
    <property type="entry name" value="CHROMATE REDUCTASE"/>
    <property type="match status" value="1"/>
</dbReference>
<dbReference type="eggNOG" id="COG0431">
    <property type="taxonomic scope" value="Bacteria"/>
</dbReference>
<feature type="domain" description="NADPH-dependent FMN reductase-like" evidence="3">
    <location>
        <begin position="1"/>
        <end position="132"/>
    </location>
</feature>
<gene>
    <name evidence="4" type="ORF">N791_12405</name>
</gene>
<evidence type="ECO:0000256" key="2">
    <source>
        <dbReference type="ARBA" id="ARBA00022643"/>
    </source>
</evidence>
<dbReference type="PANTHER" id="PTHR30543:SF21">
    <property type="entry name" value="NAD(P)H-DEPENDENT FMN REDUCTASE LOT6"/>
    <property type="match status" value="1"/>
</dbReference>
<keyword evidence="5" id="KW-1185">Reference proteome</keyword>
<keyword evidence="2" id="KW-0288">FMN</keyword>
<dbReference type="RefSeq" id="WP_036137576.1">
    <property type="nucleotide sequence ID" value="NZ_AVBH01000108.1"/>
</dbReference>
<evidence type="ECO:0000259" key="3">
    <source>
        <dbReference type="Pfam" id="PF03358"/>
    </source>
</evidence>
<dbReference type="STRING" id="1385515.GCA_000423325_00145"/>
<dbReference type="GO" id="GO:0005829">
    <property type="term" value="C:cytosol"/>
    <property type="evidence" value="ECO:0007669"/>
    <property type="project" value="TreeGrafter"/>
</dbReference>
<dbReference type="InterPro" id="IPR050712">
    <property type="entry name" value="NAD(P)H-dep_reductase"/>
</dbReference>
<dbReference type="GO" id="GO:0016491">
    <property type="term" value="F:oxidoreductase activity"/>
    <property type="evidence" value="ECO:0007669"/>
    <property type="project" value="InterPro"/>
</dbReference>
<comment type="caution">
    <text evidence="4">The sequence shown here is derived from an EMBL/GenBank/DDBJ whole genome shotgun (WGS) entry which is preliminary data.</text>
</comment>
<name>A0A0A0M7N7_9GAMM</name>
<protein>
    <submittedName>
        <fullName evidence="4">NADPH-dependent FMN reductase</fullName>
    </submittedName>
</protein>
<dbReference type="InterPro" id="IPR029039">
    <property type="entry name" value="Flavoprotein-like_sf"/>
</dbReference>
<dbReference type="AlphaFoldDB" id="A0A0A0M7N7"/>
<dbReference type="InterPro" id="IPR005025">
    <property type="entry name" value="FMN_Rdtase-like_dom"/>
</dbReference>